<evidence type="ECO:0000313" key="6">
    <source>
        <dbReference type="Proteomes" id="UP000027778"/>
    </source>
</evidence>
<dbReference type="InterPro" id="IPR036187">
    <property type="entry name" value="DNA_mismatch_repair_MutS_sf"/>
</dbReference>
<reference evidence="5 6" key="1">
    <citation type="submission" date="2014-06" db="EMBL/GenBank/DDBJ databases">
        <title>Draft genome sequence of Bacillus gaemokensis JCM 15801 (MCCC 1A00707).</title>
        <authorList>
            <person name="Lai Q."/>
            <person name="Liu Y."/>
            <person name="Shao Z."/>
        </authorList>
    </citation>
    <scope>NUCLEOTIDE SEQUENCE [LARGE SCALE GENOMIC DNA]</scope>
    <source>
        <strain evidence="5 6">JCM 15801</strain>
    </source>
</reference>
<dbReference type="InterPro" id="IPR045076">
    <property type="entry name" value="MutS"/>
</dbReference>
<dbReference type="PANTHER" id="PTHR48466:SF2">
    <property type="entry name" value="OS10G0509000 PROTEIN"/>
    <property type="match status" value="1"/>
</dbReference>
<dbReference type="PIRSF" id="PIRSF005814">
    <property type="entry name" value="MutS_YshD"/>
    <property type="match status" value="1"/>
</dbReference>
<dbReference type="GO" id="GO:0016887">
    <property type="term" value="F:ATP hydrolysis activity"/>
    <property type="evidence" value="ECO:0007669"/>
    <property type="project" value="InterPro"/>
</dbReference>
<dbReference type="SMART" id="SM00533">
    <property type="entry name" value="MUTSd"/>
    <property type="match status" value="1"/>
</dbReference>
<sequence length="633" mass="72059">MNKMTFEKLQYNELKEMVKSYCVSGLGKQLLDKLEPSASIKVVKNRLNETTEARTVLDAEGHVPFFGISNIDSTIQKLEKGMILDPTELVSVADFLRGCRKIKKFMLEKEFFAPVLASYANSMSEFKSVEEEIDFSIKGNSVDSAASKELKRIRNSIDSVDEKIKERLNKFLNSSANKKYIQEFFISKKDDRYTIPVKASYKNQVVGTIVEISSKGSTVFIEPNTVTKLNVELTSLKAEEAIEEYQILATLSGMILENIYNIKINMELISQYDLVFAKAKFSKHIGGIEPKLNDYGYVKLVRCKHPLLSGEVVPLNFEIGQNYRSLIITGPNAGGKTIVLKTIGLLTLATMSGLHIAADKETEIAVFENIFVDIGDNQSIENALSTFSSHMKNLSEIMRVSNNNTLLLFDEIGSGTEPNEGAALAISILEEFYHMGCTTVATTHYGEIKRFSEMHSDFMNAAMQFNNETLEPLYKLMIGRSGESNALWISKKMNVRESVLQRAKGYMENKEYHLECVNEDKIRKPKVVKEKTEEKNEYKKGDRVTLLDYDDFGIVYKEKDNFYNVVVYYNGEFIEVNVKRISLEVQAKELYPEGYDLDTLFVDYKERKMQHDIERGSKKALRKIQKEIRKSRG</sequence>
<dbReference type="GO" id="GO:0045910">
    <property type="term" value="P:negative regulation of DNA recombination"/>
    <property type="evidence" value="ECO:0007669"/>
    <property type="project" value="InterPro"/>
</dbReference>
<dbReference type="RefSeq" id="WP_033677114.1">
    <property type="nucleotide sequence ID" value="NZ_JOTM01000027.1"/>
</dbReference>
<gene>
    <name evidence="5" type="ORF">BAGA_17135</name>
</gene>
<dbReference type="AlphaFoldDB" id="A0A073K5W3"/>
<organism evidence="5 6">
    <name type="scientific">Bacillus gaemokensis</name>
    <dbReference type="NCBI Taxonomy" id="574375"/>
    <lineage>
        <taxon>Bacteria</taxon>
        <taxon>Bacillati</taxon>
        <taxon>Bacillota</taxon>
        <taxon>Bacilli</taxon>
        <taxon>Bacillales</taxon>
        <taxon>Bacillaceae</taxon>
        <taxon>Bacillus</taxon>
        <taxon>Bacillus cereus group</taxon>
    </lineage>
</organism>
<dbReference type="InterPro" id="IPR000432">
    <property type="entry name" value="DNA_mismatch_repair_MutS_C"/>
</dbReference>
<evidence type="ECO:0000259" key="4">
    <source>
        <dbReference type="PROSITE" id="PS00486"/>
    </source>
</evidence>
<protein>
    <submittedName>
        <fullName evidence="5">Mannonate oxidoreductase</fullName>
    </submittedName>
</protein>
<dbReference type="Gene3D" id="3.40.50.300">
    <property type="entry name" value="P-loop containing nucleotide triphosphate hydrolases"/>
    <property type="match status" value="1"/>
</dbReference>
<dbReference type="STRING" id="574375.AZF08_14305"/>
<dbReference type="eggNOG" id="COG1193">
    <property type="taxonomic scope" value="Bacteria"/>
</dbReference>
<proteinExistence type="predicted"/>
<dbReference type="GO" id="GO:0140664">
    <property type="term" value="F:ATP-dependent DNA damage sensor activity"/>
    <property type="evidence" value="ECO:0007669"/>
    <property type="project" value="InterPro"/>
</dbReference>
<dbReference type="Pfam" id="PF00488">
    <property type="entry name" value="MutS_V"/>
    <property type="match status" value="1"/>
</dbReference>
<dbReference type="SUPFAM" id="SSF52540">
    <property type="entry name" value="P-loop containing nucleoside triphosphate hydrolases"/>
    <property type="match status" value="1"/>
</dbReference>
<dbReference type="NCBIfam" id="TIGR01069">
    <property type="entry name" value="mutS2"/>
    <property type="match status" value="1"/>
</dbReference>
<dbReference type="GO" id="GO:0030983">
    <property type="term" value="F:mismatched DNA binding"/>
    <property type="evidence" value="ECO:0007669"/>
    <property type="project" value="InterPro"/>
</dbReference>
<evidence type="ECO:0000256" key="2">
    <source>
        <dbReference type="ARBA" id="ARBA00022840"/>
    </source>
</evidence>
<name>A0A073K5W3_9BACI</name>
<dbReference type="OrthoDB" id="9808166at2"/>
<comment type="caution">
    <text evidence="5">The sequence shown here is derived from an EMBL/GenBank/DDBJ whole genome shotgun (WGS) entry which is preliminary data.</text>
</comment>
<dbReference type="FunFam" id="3.40.50.300:FF:002384">
    <property type="entry name" value="Endonuclease MutS2"/>
    <property type="match status" value="1"/>
</dbReference>
<feature type="domain" description="DNA mismatch repair proteins mutS family" evidence="4">
    <location>
        <begin position="405"/>
        <end position="421"/>
    </location>
</feature>
<dbReference type="Proteomes" id="UP000027778">
    <property type="component" value="Unassembled WGS sequence"/>
</dbReference>
<evidence type="ECO:0000256" key="3">
    <source>
        <dbReference type="ARBA" id="ARBA00023125"/>
    </source>
</evidence>
<dbReference type="Gene3D" id="1.10.1420.10">
    <property type="match status" value="2"/>
</dbReference>
<dbReference type="GO" id="GO:0006298">
    <property type="term" value="P:mismatch repair"/>
    <property type="evidence" value="ECO:0007669"/>
    <property type="project" value="InterPro"/>
</dbReference>
<keyword evidence="1" id="KW-0547">Nucleotide-binding</keyword>
<dbReference type="InterPro" id="IPR027417">
    <property type="entry name" value="P-loop_NTPase"/>
</dbReference>
<evidence type="ECO:0000313" key="5">
    <source>
        <dbReference type="EMBL" id="KEK22689.1"/>
    </source>
</evidence>
<keyword evidence="3" id="KW-0238">DNA-binding</keyword>
<keyword evidence="6" id="KW-1185">Reference proteome</keyword>
<evidence type="ECO:0000256" key="1">
    <source>
        <dbReference type="ARBA" id="ARBA00022741"/>
    </source>
</evidence>
<dbReference type="EMBL" id="JOTM01000027">
    <property type="protein sequence ID" value="KEK22689.1"/>
    <property type="molecule type" value="Genomic_DNA"/>
</dbReference>
<keyword evidence="2" id="KW-0067">ATP-binding</keyword>
<dbReference type="InterPro" id="IPR007696">
    <property type="entry name" value="DNA_mismatch_repair_MutS_core"/>
</dbReference>
<dbReference type="PROSITE" id="PS00486">
    <property type="entry name" value="DNA_MISMATCH_REPAIR_2"/>
    <property type="match status" value="1"/>
</dbReference>
<dbReference type="InterPro" id="IPR005747">
    <property type="entry name" value="MutS2"/>
</dbReference>
<dbReference type="SUPFAM" id="SSF48334">
    <property type="entry name" value="DNA repair protein MutS, domain III"/>
    <property type="match status" value="1"/>
</dbReference>
<dbReference type="GO" id="GO:0005524">
    <property type="term" value="F:ATP binding"/>
    <property type="evidence" value="ECO:0007669"/>
    <property type="project" value="UniProtKB-KW"/>
</dbReference>
<dbReference type="GO" id="GO:0004519">
    <property type="term" value="F:endonuclease activity"/>
    <property type="evidence" value="ECO:0007669"/>
    <property type="project" value="InterPro"/>
</dbReference>
<dbReference type="SMART" id="SM00534">
    <property type="entry name" value="MUTSac"/>
    <property type="match status" value="1"/>
</dbReference>
<dbReference type="PANTHER" id="PTHR48466">
    <property type="entry name" value="OS10G0509000 PROTEIN-RELATED"/>
    <property type="match status" value="1"/>
</dbReference>
<accession>A0A073K5W3</accession>